<dbReference type="GO" id="GO:0003676">
    <property type="term" value="F:nucleic acid binding"/>
    <property type="evidence" value="ECO:0007669"/>
    <property type="project" value="InterPro"/>
</dbReference>
<evidence type="ECO:0000313" key="3">
    <source>
        <dbReference type="Proteomes" id="UP001459277"/>
    </source>
</evidence>
<sequence length="109" mass="12047">MAKQLGIDNICVEMDADFIVFLVSSPSVVNLMLEPLLTDCRNLIKTFPNHTVTHVFKEANGCADCLARMGAALNHDFDVHLLYNPPDVVVDLLAIEKAETAYCNRLIVS</sequence>
<comment type="caution">
    <text evidence="2">The sequence shown here is derived from an EMBL/GenBank/DDBJ whole genome shotgun (WGS) entry which is preliminary data.</text>
</comment>
<keyword evidence="3" id="KW-1185">Reference proteome</keyword>
<dbReference type="Proteomes" id="UP001459277">
    <property type="component" value="Unassembled WGS sequence"/>
</dbReference>
<evidence type="ECO:0000259" key="1">
    <source>
        <dbReference type="Pfam" id="PF13456"/>
    </source>
</evidence>
<accession>A0AAW2CAE3</accession>
<dbReference type="PANTHER" id="PTHR47723:SF19">
    <property type="entry name" value="POLYNUCLEOTIDYL TRANSFERASE, RIBONUCLEASE H-LIKE SUPERFAMILY PROTEIN"/>
    <property type="match status" value="1"/>
</dbReference>
<organism evidence="2 3">
    <name type="scientific">Lithocarpus litseifolius</name>
    <dbReference type="NCBI Taxonomy" id="425828"/>
    <lineage>
        <taxon>Eukaryota</taxon>
        <taxon>Viridiplantae</taxon>
        <taxon>Streptophyta</taxon>
        <taxon>Embryophyta</taxon>
        <taxon>Tracheophyta</taxon>
        <taxon>Spermatophyta</taxon>
        <taxon>Magnoliopsida</taxon>
        <taxon>eudicotyledons</taxon>
        <taxon>Gunneridae</taxon>
        <taxon>Pentapetalae</taxon>
        <taxon>rosids</taxon>
        <taxon>fabids</taxon>
        <taxon>Fagales</taxon>
        <taxon>Fagaceae</taxon>
        <taxon>Lithocarpus</taxon>
    </lineage>
</organism>
<feature type="domain" description="RNase H type-1" evidence="1">
    <location>
        <begin position="2"/>
        <end position="69"/>
    </location>
</feature>
<dbReference type="InterPro" id="IPR044730">
    <property type="entry name" value="RNase_H-like_dom_plant"/>
</dbReference>
<proteinExistence type="predicted"/>
<dbReference type="Pfam" id="PF13456">
    <property type="entry name" value="RVT_3"/>
    <property type="match status" value="1"/>
</dbReference>
<dbReference type="EMBL" id="JAZDWU010000008">
    <property type="protein sequence ID" value="KAK9994458.1"/>
    <property type="molecule type" value="Genomic_DNA"/>
</dbReference>
<dbReference type="GO" id="GO:0004523">
    <property type="term" value="F:RNA-DNA hybrid ribonuclease activity"/>
    <property type="evidence" value="ECO:0007669"/>
    <property type="project" value="InterPro"/>
</dbReference>
<evidence type="ECO:0000313" key="2">
    <source>
        <dbReference type="EMBL" id="KAK9994458.1"/>
    </source>
</evidence>
<name>A0AAW2CAE3_9ROSI</name>
<dbReference type="InterPro" id="IPR036397">
    <property type="entry name" value="RNaseH_sf"/>
</dbReference>
<dbReference type="AlphaFoldDB" id="A0AAW2CAE3"/>
<reference evidence="2 3" key="1">
    <citation type="submission" date="2024-01" db="EMBL/GenBank/DDBJ databases">
        <title>A telomere-to-telomere, gap-free genome of sweet tea (Lithocarpus litseifolius).</title>
        <authorList>
            <person name="Zhou J."/>
        </authorList>
    </citation>
    <scope>NUCLEOTIDE SEQUENCE [LARGE SCALE GENOMIC DNA]</scope>
    <source>
        <strain evidence="2">Zhou-2022a</strain>
        <tissue evidence="2">Leaf</tissue>
    </source>
</reference>
<dbReference type="Gene3D" id="3.30.420.10">
    <property type="entry name" value="Ribonuclease H-like superfamily/Ribonuclease H"/>
    <property type="match status" value="1"/>
</dbReference>
<dbReference type="CDD" id="cd06222">
    <property type="entry name" value="RNase_H_like"/>
    <property type="match status" value="1"/>
</dbReference>
<gene>
    <name evidence="2" type="ORF">SO802_024161</name>
</gene>
<protein>
    <recommendedName>
        <fullName evidence="1">RNase H type-1 domain-containing protein</fullName>
    </recommendedName>
</protein>
<dbReference type="PANTHER" id="PTHR47723">
    <property type="entry name" value="OS05G0353850 PROTEIN"/>
    <property type="match status" value="1"/>
</dbReference>
<dbReference type="InterPro" id="IPR002156">
    <property type="entry name" value="RNaseH_domain"/>
</dbReference>
<dbReference type="InterPro" id="IPR053151">
    <property type="entry name" value="RNase_H-like"/>
</dbReference>